<dbReference type="InterPro" id="IPR001453">
    <property type="entry name" value="MoaB/Mog_dom"/>
</dbReference>
<dbReference type="SMART" id="SM00852">
    <property type="entry name" value="MoCF_biosynth"/>
    <property type="match status" value="1"/>
</dbReference>
<dbReference type="EMBL" id="CAADFG010000392">
    <property type="protein sequence ID" value="VFK04218.1"/>
    <property type="molecule type" value="Genomic_DNA"/>
</dbReference>
<dbReference type="InterPro" id="IPR008284">
    <property type="entry name" value="MoCF_biosynth_CS"/>
</dbReference>
<evidence type="ECO:0000256" key="3">
    <source>
        <dbReference type="ARBA" id="ARBA00015262"/>
    </source>
</evidence>
<evidence type="ECO:0000259" key="6">
    <source>
        <dbReference type="SMART" id="SM00852"/>
    </source>
</evidence>
<evidence type="ECO:0000256" key="5">
    <source>
        <dbReference type="PIRNR" id="PIRNR006443"/>
    </source>
</evidence>
<dbReference type="GO" id="GO:0006777">
    <property type="term" value="P:Mo-molybdopterin cofactor biosynthetic process"/>
    <property type="evidence" value="ECO:0007669"/>
    <property type="project" value="UniProtKB-UniRule"/>
</dbReference>
<comment type="pathway">
    <text evidence="1 5">Cofactor biosynthesis; molybdopterin biosynthesis.</text>
</comment>
<feature type="domain" description="MoaB/Mog" evidence="6">
    <location>
        <begin position="19"/>
        <end position="162"/>
    </location>
</feature>
<dbReference type="InterPro" id="IPR036425">
    <property type="entry name" value="MoaB/Mog-like_dom_sf"/>
</dbReference>
<dbReference type="UniPathway" id="UPA00344"/>
<reference evidence="9" key="1">
    <citation type="submission" date="2019-02" db="EMBL/GenBank/DDBJ databases">
        <authorList>
            <person name="Gruber-Vodicka R. H."/>
            <person name="Seah K. B. B."/>
        </authorList>
    </citation>
    <scope>NUCLEOTIDE SEQUENCE</scope>
    <source>
        <strain evidence="9">BECK_SA2B12</strain>
        <strain evidence="8">BECK_SA2B15</strain>
        <strain evidence="7">BECK_SA2B20</strain>
    </source>
</reference>
<dbReference type="CDD" id="cd00886">
    <property type="entry name" value="MogA_MoaB"/>
    <property type="match status" value="1"/>
</dbReference>
<evidence type="ECO:0000256" key="1">
    <source>
        <dbReference type="ARBA" id="ARBA00005046"/>
    </source>
</evidence>
<accession>A0A450VQJ6</accession>
<dbReference type="NCBIfam" id="TIGR00177">
    <property type="entry name" value="molyb_syn"/>
    <property type="match status" value="1"/>
</dbReference>
<protein>
    <recommendedName>
        <fullName evidence="3 5">Molybdenum cofactor biosynthesis protein B</fullName>
    </recommendedName>
</protein>
<evidence type="ECO:0000313" key="8">
    <source>
        <dbReference type="EMBL" id="VFK04218.1"/>
    </source>
</evidence>
<dbReference type="PIRSF" id="PIRSF006443">
    <property type="entry name" value="MoaB"/>
    <property type="match status" value="1"/>
</dbReference>
<sequence length="182" mass="20050">MTYNAHGPRERYFIPLRIAVLTISDSSTEETDTSGKLLVDSLTETGHLLVEKGIVKDNMYEIRAILSRWIASPEVQAVVTTGGTGLTSRDGTPEAIIPLLDKEITGFGEIFRFVSFEEIKTTTLQSRALAGIANGTYIFCLPGSSGACKTGWNLIEGQLDYRTQPCNFVELIPQLFEHSDFV</sequence>
<gene>
    <name evidence="8" type="ORF">BECKH772A_GA0070896_103921</name>
    <name evidence="7" type="ORF">BECKH772B_GA0070898_103991</name>
    <name evidence="9" type="ORF">BECKH772C_GA0070978_103941</name>
</gene>
<dbReference type="PROSITE" id="PS01078">
    <property type="entry name" value="MOCF_BIOSYNTHESIS_1"/>
    <property type="match status" value="1"/>
</dbReference>
<dbReference type="PANTHER" id="PTHR43232:SF2">
    <property type="entry name" value="MOLYBDENUM COFACTOR BIOSYNTHESIS PROTEIN B"/>
    <property type="match status" value="1"/>
</dbReference>
<evidence type="ECO:0000256" key="2">
    <source>
        <dbReference type="ARBA" id="ARBA00006112"/>
    </source>
</evidence>
<dbReference type="NCBIfam" id="TIGR02667">
    <property type="entry name" value="moaB_proteo"/>
    <property type="match status" value="1"/>
</dbReference>
<dbReference type="Pfam" id="PF00994">
    <property type="entry name" value="MoCF_biosynth"/>
    <property type="match status" value="1"/>
</dbReference>
<dbReference type="AlphaFoldDB" id="A0A450VQJ6"/>
<evidence type="ECO:0000313" key="9">
    <source>
        <dbReference type="EMBL" id="VFK07060.1"/>
    </source>
</evidence>
<dbReference type="GO" id="GO:0005829">
    <property type="term" value="C:cytosol"/>
    <property type="evidence" value="ECO:0007669"/>
    <property type="project" value="TreeGrafter"/>
</dbReference>
<dbReference type="InterPro" id="IPR013484">
    <property type="entry name" value="MoaB_proteobac"/>
</dbReference>
<dbReference type="InterPro" id="IPR012245">
    <property type="entry name" value="MoaB"/>
</dbReference>
<organism evidence="9">
    <name type="scientific">Candidatus Kentrum eta</name>
    <dbReference type="NCBI Taxonomy" id="2126337"/>
    <lineage>
        <taxon>Bacteria</taxon>
        <taxon>Pseudomonadati</taxon>
        <taxon>Pseudomonadota</taxon>
        <taxon>Gammaproteobacteria</taxon>
        <taxon>Candidatus Kentrum</taxon>
    </lineage>
</organism>
<evidence type="ECO:0000256" key="4">
    <source>
        <dbReference type="ARBA" id="ARBA00023150"/>
    </source>
</evidence>
<name>A0A450VQJ6_9GAMM</name>
<dbReference type="EMBL" id="CAADFI010000399">
    <property type="protein sequence ID" value="VFK03999.1"/>
    <property type="molecule type" value="Genomic_DNA"/>
</dbReference>
<dbReference type="SUPFAM" id="SSF53218">
    <property type="entry name" value="Molybdenum cofactor biosynthesis proteins"/>
    <property type="match status" value="1"/>
</dbReference>
<dbReference type="EMBL" id="CAADFJ010000394">
    <property type="protein sequence ID" value="VFK07060.1"/>
    <property type="molecule type" value="Genomic_DNA"/>
</dbReference>
<comment type="function">
    <text evidence="5">May be involved in the biosynthesis of molybdopterin.</text>
</comment>
<evidence type="ECO:0000313" key="7">
    <source>
        <dbReference type="EMBL" id="VFK03999.1"/>
    </source>
</evidence>
<comment type="similarity">
    <text evidence="2 5">Belongs to the MoaB/Mog family.</text>
</comment>
<dbReference type="Gene3D" id="3.40.980.10">
    <property type="entry name" value="MoaB/Mog-like domain"/>
    <property type="match status" value="1"/>
</dbReference>
<keyword evidence="4 5" id="KW-0501">Molybdenum cofactor biosynthesis</keyword>
<dbReference type="PANTHER" id="PTHR43232">
    <property type="entry name" value="MOLYBDENUM COFACTOR BIOSYNTHESIS PROTEIN B"/>
    <property type="match status" value="1"/>
</dbReference>
<proteinExistence type="inferred from homology"/>